<dbReference type="HAMAP" id="MF_01241">
    <property type="entry name" value="GlcN6P_deamin"/>
    <property type="match status" value="1"/>
</dbReference>
<feature type="active site" description="Proton acceptor; for ring-opening step" evidence="3">
    <location>
        <position position="139"/>
    </location>
</feature>
<dbReference type="NCBIfam" id="TIGR00502">
    <property type="entry name" value="nagB"/>
    <property type="match status" value="1"/>
</dbReference>
<proteinExistence type="inferred from homology"/>
<dbReference type="EC" id="3.5.99.6" evidence="3"/>
<dbReference type="InterPro" id="IPR006148">
    <property type="entry name" value="Glc/Gal-6P_isomerase"/>
</dbReference>
<evidence type="ECO:0000256" key="2">
    <source>
        <dbReference type="ARBA" id="ARBA00023277"/>
    </source>
</evidence>
<dbReference type="CDD" id="cd01399">
    <property type="entry name" value="GlcN6P_deaminase"/>
    <property type="match status" value="1"/>
</dbReference>
<comment type="caution">
    <text evidence="5">The sequence shown here is derived from an EMBL/GenBank/DDBJ whole genome shotgun (WGS) entry which is preliminary data.</text>
</comment>
<dbReference type="PANTHER" id="PTHR11280:SF5">
    <property type="entry name" value="GLUCOSAMINE-6-PHOSPHATE ISOMERASE"/>
    <property type="match status" value="1"/>
</dbReference>
<dbReference type="SUPFAM" id="SSF100950">
    <property type="entry name" value="NagB/RpiA/CoA transferase-like"/>
    <property type="match status" value="1"/>
</dbReference>
<comment type="similarity">
    <text evidence="3">Belongs to the glucosamine/galactosamine-6-phosphate isomerase family. NagB subfamily.</text>
</comment>
<reference evidence="5 6" key="1">
    <citation type="submission" date="2023-07" db="EMBL/GenBank/DDBJ databases">
        <title>Genomic Encyclopedia of Type Strains, Phase IV (KMG-IV): sequencing the most valuable type-strain genomes for metagenomic binning, comparative biology and taxonomic classification.</title>
        <authorList>
            <person name="Goeker M."/>
        </authorList>
    </citation>
    <scope>NUCLEOTIDE SEQUENCE [LARGE SCALE GENOMIC DNA]</scope>
    <source>
        <strain evidence="5 6">DSM 27594</strain>
    </source>
</reference>
<keyword evidence="1 3" id="KW-0378">Hydrolase</keyword>
<evidence type="ECO:0000259" key="4">
    <source>
        <dbReference type="Pfam" id="PF01182"/>
    </source>
</evidence>
<organism evidence="5 6">
    <name type="scientific">Neobacillus ginsengisoli</name>
    <dbReference type="NCBI Taxonomy" id="904295"/>
    <lineage>
        <taxon>Bacteria</taxon>
        <taxon>Bacillati</taxon>
        <taxon>Bacillota</taxon>
        <taxon>Bacilli</taxon>
        <taxon>Bacillales</taxon>
        <taxon>Bacillaceae</taxon>
        <taxon>Neobacillus</taxon>
    </lineage>
</organism>
<keyword evidence="6" id="KW-1185">Reference proteome</keyword>
<evidence type="ECO:0000313" key="6">
    <source>
        <dbReference type="Proteomes" id="UP001224122"/>
    </source>
</evidence>
<comment type="pathway">
    <text evidence="3">Amino-sugar metabolism; N-acetylneuraminate degradation; D-fructose 6-phosphate from N-acetylneuraminate: step 5/5.</text>
</comment>
<keyword evidence="2 3" id="KW-0119">Carbohydrate metabolism</keyword>
<sequence length="242" mass="26576">MMNIIRVANYEEMSIEAGKLIAEKVRANPSMTLGLATGSTPQGFYQYLVKDHITNGTTYKNIKSINLDEYIGLPASDPNSYHYFMQKNLFDHVDISSKNTHIPNGAATDLDEECVRYENLIKEVGGIDLQILGIGQNSHIGFNEPGTSFHSRTHVVALAKNTLEANARFFAKLEDVPTHALTMGIASILDSKEIFLLASGTAKAKAVAQLFTEGISEDFPASALKQHQKVTIIADEDALKYI</sequence>
<dbReference type="InterPro" id="IPR037171">
    <property type="entry name" value="NagB/RpiA_transferase-like"/>
</dbReference>
<evidence type="ECO:0000256" key="3">
    <source>
        <dbReference type="HAMAP-Rule" id="MF_01241"/>
    </source>
</evidence>
<dbReference type="Proteomes" id="UP001224122">
    <property type="component" value="Unassembled WGS sequence"/>
</dbReference>
<gene>
    <name evidence="3" type="primary">nagB</name>
    <name evidence="5" type="ORF">J2S10_002178</name>
</gene>
<evidence type="ECO:0000256" key="1">
    <source>
        <dbReference type="ARBA" id="ARBA00022801"/>
    </source>
</evidence>
<dbReference type="InterPro" id="IPR004547">
    <property type="entry name" value="Glucosamine6P_isomerase"/>
</dbReference>
<feature type="domain" description="Glucosamine/galactosamine-6-phosphate isomerase" evidence="4">
    <location>
        <begin position="19"/>
        <end position="230"/>
    </location>
</feature>
<comment type="function">
    <text evidence="3">Catalyzes the reversible isomerization-deamination of glucosamine 6-phosphate (GlcN6P) to form fructose 6-phosphate (Fru6P) and ammonium ion.</text>
</comment>
<feature type="active site" description="For ring-opening step" evidence="3">
    <location>
        <position position="137"/>
    </location>
</feature>
<feature type="active site" description="Proton acceptor; for enolization step" evidence="3">
    <location>
        <position position="68"/>
    </location>
</feature>
<dbReference type="PANTHER" id="PTHR11280">
    <property type="entry name" value="GLUCOSAMINE-6-PHOSPHATE ISOMERASE"/>
    <property type="match status" value="1"/>
</dbReference>
<dbReference type="GO" id="GO:0004342">
    <property type="term" value="F:glucosamine-6-phosphate deaminase activity"/>
    <property type="evidence" value="ECO:0007669"/>
    <property type="project" value="UniProtKB-EC"/>
</dbReference>
<protein>
    <recommendedName>
        <fullName evidence="3">Glucosamine-6-phosphate deaminase</fullName>
        <ecNumber evidence="3">3.5.99.6</ecNumber>
    </recommendedName>
    <alternativeName>
        <fullName evidence="3">GlcN6P deaminase</fullName>
        <shortName evidence="3">GNPDA</shortName>
    </alternativeName>
    <alternativeName>
        <fullName evidence="3">Glucosamine-6-phosphate isomerase</fullName>
    </alternativeName>
</protein>
<dbReference type="Gene3D" id="3.40.50.1360">
    <property type="match status" value="1"/>
</dbReference>
<evidence type="ECO:0000313" key="5">
    <source>
        <dbReference type="EMBL" id="MDQ0199020.1"/>
    </source>
</evidence>
<comment type="caution">
    <text evidence="3">Lacks conserved residue(s) required for the propagation of feature annotation.</text>
</comment>
<dbReference type="EMBL" id="JAUSTW010000003">
    <property type="protein sequence ID" value="MDQ0199020.1"/>
    <property type="molecule type" value="Genomic_DNA"/>
</dbReference>
<dbReference type="Pfam" id="PF01182">
    <property type="entry name" value="Glucosamine_iso"/>
    <property type="match status" value="1"/>
</dbReference>
<comment type="catalytic activity">
    <reaction evidence="3">
        <text>alpha-D-glucosamine 6-phosphate + H2O = beta-D-fructose 6-phosphate + NH4(+)</text>
        <dbReference type="Rhea" id="RHEA:12172"/>
        <dbReference type="ChEBI" id="CHEBI:15377"/>
        <dbReference type="ChEBI" id="CHEBI:28938"/>
        <dbReference type="ChEBI" id="CHEBI:57634"/>
        <dbReference type="ChEBI" id="CHEBI:75989"/>
        <dbReference type="EC" id="3.5.99.6"/>
    </reaction>
</comment>
<name>A0ABT9XUT5_9BACI</name>
<accession>A0ABT9XUT5</accession>
<feature type="active site" description="For ring-opening step" evidence="3">
    <location>
        <position position="144"/>
    </location>
</feature>